<evidence type="ECO:0000256" key="13">
    <source>
        <dbReference type="ARBA" id="ARBA00022806"/>
    </source>
</evidence>
<dbReference type="Ensembl" id="ENSSSCT00045001073.1">
    <property type="protein sequence ID" value="ENSSSCP00045000591.1"/>
    <property type="gene ID" value="ENSSSCG00045000600.1"/>
</dbReference>
<feature type="compositionally biased region" description="Pro residues" evidence="24">
    <location>
        <begin position="2370"/>
        <end position="2381"/>
    </location>
</feature>
<evidence type="ECO:0000259" key="25">
    <source>
        <dbReference type="PROSITE" id="PS51192"/>
    </source>
</evidence>
<evidence type="ECO:0000256" key="18">
    <source>
        <dbReference type="ARBA" id="ARBA00023204"/>
    </source>
</evidence>
<feature type="compositionally biased region" description="Low complexity" evidence="24">
    <location>
        <begin position="48"/>
        <end position="57"/>
    </location>
</feature>
<dbReference type="InterPro" id="IPR027417">
    <property type="entry name" value="P-loop_NTPase"/>
</dbReference>
<feature type="compositionally biased region" description="Basic and acidic residues" evidence="24">
    <location>
        <begin position="1028"/>
        <end position="1111"/>
    </location>
</feature>
<feature type="compositionally biased region" description="Basic and acidic residues" evidence="24">
    <location>
        <begin position="1271"/>
        <end position="1290"/>
    </location>
</feature>
<feature type="compositionally biased region" description="Basic and acidic residues" evidence="24">
    <location>
        <begin position="850"/>
        <end position="859"/>
    </location>
</feature>
<dbReference type="PANTHER" id="PTHR46357">
    <property type="entry name" value="TRANSCRIPTIONAL REGULATOR ATRX"/>
    <property type="match status" value="1"/>
</dbReference>
<dbReference type="Proteomes" id="UP000694728">
    <property type="component" value="Unplaced"/>
</dbReference>
<name>A0A8D1G7Q8_PIG</name>
<dbReference type="GO" id="GO:0140719">
    <property type="term" value="P:constitutive heterochromatin formation"/>
    <property type="evidence" value="ECO:0007669"/>
    <property type="project" value="UniProtKB-ARBA"/>
</dbReference>
<evidence type="ECO:0000256" key="12">
    <source>
        <dbReference type="ARBA" id="ARBA00022801"/>
    </source>
</evidence>
<evidence type="ECO:0000256" key="10">
    <source>
        <dbReference type="ARBA" id="ARBA00022763"/>
    </source>
</evidence>
<dbReference type="SUPFAM" id="SSF52540">
    <property type="entry name" value="P-loop containing nucleoside triphosphate hydrolases"/>
    <property type="match status" value="2"/>
</dbReference>
<evidence type="ECO:0000256" key="1">
    <source>
        <dbReference type="ARBA" id="ARBA00004123"/>
    </source>
</evidence>
<dbReference type="GO" id="GO:0003678">
    <property type="term" value="F:DNA helicase activity"/>
    <property type="evidence" value="ECO:0007669"/>
    <property type="project" value="UniProtKB-EC"/>
</dbReference>
<feature type="compositionally biased region" description="Polar residues" evidence="24">
    <location>
        <begin position="1206"/>
        <end position="1219"/>
    </location>
</feature>
<evidence type="ECO:0000259" key="26">
    <source>
        <dbReference type="PROSITE" id="PS51194"/>
    </source>
</evidence>
<organism evidence="28 29">
    <name type="scientific">Sus scrofa</name>
    <name type="common">Pig</name>
    <dbReference type="NCBI Taxonomy" id="9823"/>
    <lineage>
        <taxon>Eukaryota</taxon>
        <taxon>Metazoa</taxon>
        <taxon>Chordata</taxon>
        <taxon>Craniata</taxon>
        <taxon>Vertebrata</taxon>
        <taxon>Euteleostomi</taxon>
        <taxon>Mammalia</taxon>
        <taxon>Eutheria</taxon>
        <taxon>Laurasiatheria</taxon>
        <taxon>Artiodactyla</taxon>
        <taxon>Suina</taxon>
        <taxon>Suidae</taxon>
        <taxon>Sus</taxon>
    </lineage>
</organism>
<evidence type="ECO:0000256" key="16">
    <source>
        <dbReference type="ARBA" id="ARBA00022895"/>
    </source>
</evidence>
<gene>
    <name evidence="28" type="primary">ATRX</name>
</gene>
<dbReference type="FunFam" id="3.40.50.10810:FF:000011">
    <property type="entry name" value="Transcriptional regulator ATRX homolog"/>
    <property type="match status" value="1"/>
</dbReference>
<keyword evidence="7" id="KW-0597">Phosphoprotein</keyword>
<feature type="compositionally biased region" description="Acidic residues" evidence="24">
    <location>
        <begin position="1418"/>
        <end position="1434"/>
    </location>
</feature>
<dbReference type="Pfam" id="PF17981">
    <property type="entry name" value="ADD_ATRX"/>
    <property type="match status" value="1"/>
</dbReference>
<dbReference type="Pfam" id="PF26143">
    <property type="entry name" value="ATRX_C"/>
    <property type="match status" value="1"/>
</dbReference>
<feature type="compositionally biased region" description="Basic and acidic residues" evidence="24">
    <location>
        <begin position="726"/>
        <end position="749"/>
    </location>
</feature>
<dbReference type="PANTHER" id="PTHR46357:SF1">
    <property type="entry name" value="TRANSCRIPTIONAL REGULATOR ATRX"/>
    <property type="match status" value="1"/>
</dbReference>
<feature type="compositionally biased region" description="Basic and acidic residues" evidence="24">
    <location>
        <begin position="603"/>
        <end position="612"/>
    </location>
</feature>
<feature type="compositionally biased region" description="Basic residues" evidence="24">
    <location>
        <begin position="1017"/>
        <end position="1027"/>
    </location>
</feature>
<keyword evidence="19" id="KW-0539">Nucleus</keyword>
<keyword evidence="12" id="KW-0378">Hydrolase</keyword>
<dbReference type="PROSITE" id="PS51192">
    <property type="entry name" value="HELICASE_ATP_BIND_1"/>
    <property type="match status" value="1"/>
</dbReference>
<evidence type="ECO:0000313" key="29">
    <source>
        <dbReference type="Proteomes" id="UP000694728"/>
    </source>
</evidence>
<feature type="region of interest" description="Disordered" evidence="24">
    <location>
        <begin position="467"/>
        <end position="1445"/>
    </location>
</feature>
<evidence type="ECO:0000256" key="5">
    <source>
        <dbReference type="ARBA" id="ARBA00016932"/>
    </source>
</evidence>
<feature type="compositionally biased region" description="Acidic residues" evidence="24">
    <location>
        <begin position="92"/>
        <end position="107"/>
    </location>
</feature>
<feature type="region of interest" description="Disordered" evidence="24">
    <location>
        <begin position="2364"/>
        <end position="2394"/>
    </location>
</feature>
<evidence type="ECO:0000256" key="11">
    <source>
        <dbReference type="ARBA" id="ARBA00022771"/>
    </source>
</evidence>
<dbReference type="GO" id="GO:0008270">
    <property type="term" value="F:zinc ion binding"/>
    <property type="evidence" value="ECO:0007669"/>
    <property type="project" value="UniProtKB-KW"/>
</dbReference>
<keyword evidence="13" id="KW-0347">Helicase</keyword>
<evidence type="ECO:0000256" key="21">
    <source>
        <dbReference type="ARBA" id="ARBA00043074"/>
    </source>
</evidence>
<feature type="compositionally biased region" description="Basic residues" evidence="24">
    <location>
        <begin position="767"/>
        <end position="781"/>
    </location>
</feature>
<dbReference type="CDD" id="cd18793">
    <property type="entry name" value="SF2_C_SNF"/>
    <property type="match status" value="1"/>
</dbReference>
<dbReference type="Gene3D" id="1.20.120.850">
    <property type="entry name" value="SWI2/SNF2 ATPases, N-terminal domain"/>
    <property type="match status" value="1"/>
</dbReference>
<dbReference type="GO" id="GO:0016787">
    <property type="term" value="F:hydrolase activity"/>
    <property type="evidence" value="ECO:0007669"/>
    <property type="project" value="UniProtKB-KW"/>
</dbReference>
<feature type="compositionally biased region" description="Basic and acidic residues" evidence="24">
    <location>
        <begin position="987"/>
        <end position="999"/>
    </location>
</feature>
<feature type="region of interest" description="Disordered" evidence="24">
    <location>
        <begin position="308"/>
        <end position="327"/>
    </location>
</feature>
<keyword evidence="6" id="KW-0158">Chromosome</keyword>
<keyword evidence="11" id="KW-0863">Zinc-finger</keyword>
<evidence type="ECO:0000256" key="15">
    <source>
        <dbReference type="ARBA" id="ARBA00022840"/>
    </source>
</evidence>
<feature type="compositionally biased region" description="Basic residues" evidence="24">
    <location>
        <begin position="916"/>
        <end position="926"/>
    </location>
</feature>
<evidence type="ECO:0000256" key="19">
    <source>
        <dbReference type="ARBA" id="ARBA00023242"/>
    </source>
</evidence>
<comment type="subunit">
    <text evidence="22">Interacts with DAXX to form the chromatin remodeling complex ATRX:DAXX. Probably binds EZH2. Binds annexin V in a calcium and phosphatidylcholine/phosphatidylserine-dependent manner. Interacts directly with CBX5 via the PxVxL motif. Interacts with RAD50, MRE11 and NBN; indicative for an association with the MRN complex. Interacts with histone MACROH2A1. Interacts with histone H3 peptides methylated at 'Lys-10' with preferences H3K9me3 &gt; H3K9me2 &gt; H3K9me1. Interacts with histone H3 peptides unmethylated at 'Lys-5' (H3K4me0). Interacts with MECP2, SMC1 and SMC3. Interacts with SETDB1, TRIM28 and ZNF274.</text>
</comment>
<sequence length="2394" mass="271241">MTAEPMSESKLNTLVQKLHDFLAHSSEESEETSSPPRLVMNQSTDKISGSGNNSEMMENSREEGASSSEKSKSSGSSRSKRKPSIVTKYVESDDEKPLDEAVNEDASNENSENDITMQSLPKGTVIVQPEPVLNEDKDDFKGPEFRSRSKMKTENLKKRGEDGLHGIVSCTACGQQVNHFQKDSIYRHPSLQVLICKNCFKYYMSDDISRDSDGMDEQCRWCAEGGNLICCDFCHNAFCKKCILRNLGRKELSTIMDENNQWYCYICHPEPLLDLVTACNSVFENLEQLLQQNKKKIKVDNEKSSKVYDHTPRFSPKKNSSNCNGEEKKLDDSCSGSVTYSYSALIVPKEMIKKAKKLIETTANMNSSYVKFLKQAADNLEINTATKLRQLKAFKSVLADIKKAHLALEEDLNSEIRALDAINKEKNTKEHKVIDAKSETKVRKGEKPCALERKDISKSEAKLSRKLVDSEHLDQSVAVEEQRANKSSSGEHKKSDKKEEPQYEPANTSEDLDMDIVSVPSSVPEDIFENLETAMEVQSSADYQGDGNSGTEQELESSVKLNVTSKDSRGVKGADCQEVPQDKDGYKSSGLDTKPEICGLGQEKNDNEHLVESEVPVLSEESDLRRSPRVKTTPLRRQTETHPATSNSDEENNETIKEKQKLSVPMRKKDKRNSSDSAIDNPKPNKLPKSKQSEIVDQNSDSDEMLAILKEVSRMSHSSSSDTDINETHTNHEKTLYDVKTQAGKDDKGKRKRKSSTSGSDFDIKKGKSAKRSMISKKKRQNPSESSNYDSELEKEIKSMSKIGSARTTKKRVPNKEDYDSSDDEKHSKKGMDNQGQKSLRTVQEGSSDDAERKQERENFSSTEGTIDKDKTIMELRDRLSKKQQPSISSDAAKLSSGKEESFSPEDKKVAETREKSKHLKTKTCRKVQGGLSDVAEKFSKKEQSDESSEDDKKQNKKGTEEKEKKTIDLKKKVIKMEQQYESSSDSTEKLPEGEEICHFSKGIKQNKSDTTDREKKIKKIKDKTSKKKNELSDNAEKLPGKRDSCDSSEDKKSKNETSGREKKRCNLPEKCSRKRQDCSSSDTEKYSMKEDGHDSSDKRLKRIELRERRNLNSKRNTKEVQSGSSSSDVEESSEDNKKLKKQRATAKKKAGSIKEKMRNSLRASTKRKQADITSSSSSDIGDDDQNSLGEGSSDEQKIKPVTENLVLSSHTGFCQSSGDEALSKSVPVTVDDDDDDNDPENRIAKKMLLEEIKANLSSDEDGSSDDESEEGKKRTGKHNEENLGEEEAKNQVSSESDSDSEESKKPRYRHRLLRHKLTVSDGESGEDKKTKPKEHKEAKGRNRRKVSSEDSEDSDFQESGVSEEVSESEDEQRPRTRSAKKAELEENQRSYKQKKKRRRIKVQEDSSSENKSHSEEEDKEEEDEEEEEEDENDDSKSPGKGRKKIRKILKDDKLRTETQNALKEEEERRKRIAEREREREKLREVIEIEDASPTKCPITTKLVLDEDEETKEPLVQVHRNMVIKLKPHQVDGVQFMWDCCCESVKKTKKSPGSGCILAHCMGLGKTLQVVSFLHTVLLCDKLDFSTALVVCPLNTALNWMNEFEKWQEGLKDDEKLEVSELATVKRPQERSYMLQRWQEDGGVMIIGYEMYRNLAQGRNVKSRKLKEIFNKALVDPGPDFVVCDEGHILKNEASAVSKAMNSIRSRRRIILTGTPLQNNLIEYHCMVNFIKENLLGSIKEFRNRFINPIQNGQCADSTMVDVRVMKKRAHILYEMLAGCVQRKDYTALTKFLPPKHEYVLAVRMTPIQCKLYQYYLDHLTGVGNSSEGGRGKAGAKLFQDFQMLSRIWTHPWCLQLDYISKENKGYFDEDSMDEFIASDSDETSMSLSSDDFTKKKKTKGKRGKKDSSSSGSGSDNDVEVIKVWNSRSRGGGEGNVDETGNNPSVSLKLEESKAASSSNPSSPAPDWYKDFVTDADAEVLEHSGKMVLLFEILRMAEEIGDKVLVFSQSLISLDLIEDFLELASREKTEDKDKPLIYKGEGKWLRNIDYYRLDGSTTAQSRKKWAEEFNDETNVRGRLFIISTKAGSLGINLVAANRVIIFDASWNPSYDIQSIFRVYRFGQTKPVYVYRFLAQDTILAELLQIHKEHIVGYHEHDSLLDHKEEEELTEEERKAAWAEYEAEKKGLTMRFNIPTGTNLPPVSFNSQTPYIPFNLGALSAMSNQQLEDLINQGREKVVEATNSVTAVRIQPLEDIISAVWKENMNLSEAQVQALALSRQASQELDVKRREAIYNDVLTKQQMLISCVQRILMNRRLQQQYNQQQQQQMTYQQATLGHLMMPKPPNLIMNPSNYQQIDMRGMYQSVAGGMQPPPLQRAPPPMRSKNPGPSQGKSM</sequence>
<feature type="compositionally biased region" description="Basic and acidic residues" evidence="24">
    <location>
        <begin position="1007"/>
        <end position="1016"/>
    </location>
</feature>
<feature type="region of interest" description="Disordered" evidence="24">
    <location>
        <begin position="21"/>
        <end position="124"/>
    </location>
</feature>
<dbReference type="SUPFAM" id="SSF57903">
    <property type="entry name" value="FYVE/PHD zinc finger"/>
    <property type="match status" value="1"/>
</dbReference>
<feature type="compositionally biased region" description="Basic residues" evidence="24">
    <location>
        <begin position="1307"/>
        <end position="1318"/>
    </location>
</feature>
<feature type="compositionally biased region" description="Acidic residues" evidence="24">
    <location>
        <begin position="1259"/>
        <end position="1270"/>
    </location>
</feature>
<dbReference type="InterPro" id="IPR052131">
    <property type="entry name" value="ATRX_domain-containing"/>
</dbReference>
<evidence type="ECO:0000256" key="14">
    <source>
        <dbReference type="ARBA" id="ARBA00022833"/>
    </source>
</evidence>
<accession>A0A8D1G7Q8</accession>
<feature type="compositionally biased region" description="Low complexity" evidence="24">
    <location>
        <begin position="1955"/>
        <end position="1966"/>
    </location>
</feature>
<feature type="compositionally biased region" description="Basic and acidic residues" evidence="24">
    <location>
        <begin position="1240"/>
        <end position="1254"/>
    </location>
</feature>
<dbReference type="CDD" id="cd18068">
    <property type="entry name" value="DEXHc_ATRX"/>
    <property type="match status" value="1"/>
</dbReference>
<evidence type="ECO:0000256" key="7">
    <source>
        <dbReference type="ARBA" id="ARBA00022553"/>
    </source>
</evidence>
<dbReference type="InterPro" id="IPR038718">
    <property type="entry name" value="SNF2-like_sf"/>
</dbReference>
<dbReference type="Gene3D" id="3.40.50.300">
    <property type="entry name" value="P-loop containing nucleotide triphosphate hydrolases"/>
    <property type="match status" value="2"/>
</dbReference>
<dbReference type="InterPro" id="IPR001650">
    <property type="entry name" value="Helicase_C-like"/>
</dbReference>
<dbReference type="EC" id="3.6.4.12" evidence="4"/>
<feature type="compositionally biased region" description="Basic residues" evidence="24">
    <location>
        <begin position="1139"/>
        <end position="1152"/>
    </location>
</feature>
<protein>
    <recommendedName>
        <fullName evidence="5">Transcriptional regulator ATRX</fullName>
        <ecNumber evidence="4">3.6.4.12</ecNumber>
    </recommendedName>
    <alternativeName>
        <fullName evidence="20">ATP-dependent helicase ATRX</fullName>
    </alternativeName>
    <alternativeName>
        <fullName evidence="21">X-linked nuclear protein</fullName>
    </alternativeName>
</protein>
<comment type="subcellular location">
    <subcellularLocation>
        <location evidence="2">Chromosome</location>
        <location evidence="2">Telomere</location>
    </subcellularLocation>
    <subcellularLocation>
        <location evidence="1">Nucleus</location>
    </subcellularLocation>
</comment>
<evidence type="ECO:0000256" key="2">
    <source>
        <dbReference type="ARBA" id="ARBA00004574"/>
    </source>
</evidence>
<dbReference type="InterPro" id="IPR011011">
    <property type="entry name" value="Znf_FYVE_PHD"/>
</dbReference>
<dbReference type="GO" id="GO:0006281">
    <property type="term" value="P:DNA repair"/>
    <property type="evidence" value="ECO:0007669"/>
    <property type="project" value="UniProtKB-KW"/>
</dbReference>
<dbReference type="InterPro" id="IPR000330">
    <property type="entry name" value="SNF2_N"/>
</dbReference>
<evidence type="ECO:0000256" key="3">
    <source>
        <dbReference type="ARBA" id="ARBA00007025"/>
    </source>
</evidence>
<evidence type="ECO:0000256" key="24">
    <source>
        <dbReference type="SAM" id="MobiDB-lite"/>
    </source>
</evidence>
<feature type="compositionally biased region" description="Basic and acidic residues" evidence="24">
    <location>
        <begin position="897"/>
        <end position="915"/>
    </location>
</feature>
<feature type="compositionally biased region" description="Basic residues" evidence="24">
    <location>
        <begin position="1895"/>
        <end position="1905"/>
    </location>
</feature>
<evidence type="ECO:0000256" key="23">
    <source>
        <dbReference type="ARBA" id="ARBA00047995"/>
    </source>
</evidence>
<feature type="compositionally biased region" description="Basic and acidic residues" evidence="24">
    <location>
        <begin position="467"/>
        <end position="501"/>
    </location>
</feature>
<feature type="region of interest" description="Disordered" evidence="24">
    <location>
        <begin position="427"/>
        <end position="447"/>
    </location>
</feature>
<evidence type="ECO:0000313" key="28">
    <source>
        <dbReference type="Ensembl" id="ENSSSCP00045000591.1"/>
    </source>
</evidence>
<dbReference type="GO" id="GO:0000781">
    <property type="term" value="C:chromosome, telomeric region"/>
    <property type="evidence" value="ECO:0007669"/>
    <property type="project" value="UniProtKB-SubCell"/>
</dbReference>
<dbReference type="PROSITE" id="PS51194">
    <property type="entry name" value="HELICASE_CTER"/>
    <property type="match status" value="1"/>
</dbReference>
<keyword evidence="14" id="KW-0862">Zinc</keyword>
<feature type="compositionally biased region" description="Basic and acidic residues" evidence="24">
    <location>
        <begin position="1326"/>
        <end position="1341"/>
    </location>
</feature>
<keyword evidence="18" id="KW-0234">DNA repair</keyword>
<evidence type="ECO:0000256" key="22">
    <source>
        <dbReference type="ARBA" id="ARBA00046653"/>
    </source>
</evidence>
<feature type="compositionally biased region" description="Basic and acidic residues" evidence="24">
    <location>
        <begin position="814"/>
        <end position="832"/>
    </location>
</feature>
<evidence type="ECO:0000259" key="27">
    <source>
        <dbReference type="PROSITE" id="PS51533"/>
    </source>
</evidence>
<feature type="compositionally biased region" description="Basic and acidic residues" evidence="24">
    <location>
        <begin position="1381"/>
        <end position="1390"/>
    </location>
</feature>
<dbReference type="InterPro" id="IPR058901">
    <property type="entry name" value="ATRX_C"/>
</dbReference>
<keyword evidence="10" id="KW-0227">DNA damage</keyword>
<evidence type="ECO:0000256" key="8">
    <source>
        <dbReference type="ARBA" id="ARBA00022723"/>
    </source>
</evidence>
<evidence type="ECO:0000256" key="9">
    <source>
        <dbReference type="ARBA" id="ARBA00022741"/>
    </source>
</evidence>
<proteinExistence type="inferred from homology"/>
<dbReference type="InterPro" id="IPR025766">
    <property type="entry name" value="ADD"/>
</dbReference>
<feature type="compositionally biased region" description="Basic and acidic residues" evidence="24">
    <location>
        <begin position="935"/>
        <end position="976"/>
    </location>
</feature>
<dbReference type="Pfam" id="PF00176">
    <property type="entry name" value="SNF2-rel_dom"/>
    <property type="match status" value="1"/>
</dbReference>
<feature type="compositionally biased region" description="Basic and acidic residues" evidence="24">
    <location>
        <begin position="58"/>
        <end position="72"/>
    </location>
</feature>
<dbReference type="InterPro" id="IPR049730">
    <property type="entry name" value="SNF2/RAD54-like_C"/>
</dbReference>
<keyword evidence="16" id="KW-0779">Telomere</keyword>
<dbReference type="CDD" id="cd11726">
    <property type="entry name" value="ADDz_ATRX"/>
    <property type="match status" value="1"/>
</dbReference>
<evidence type="ECO:0000256" key="4">
    <source>
        <dbReference type="ARBA" id="ARBA00012551"/>
    </source>
</evidence>
<feature type="domain" description="PHD-type" evidence="27">
    <location>
        <begin position="158"/>
        <end position="295"/>
    </location>
</feature>
<dbReference type="InterPro" id="IPR013083">
    <property type="entry name" value="Znf_RING/FYVE/PHD"/>
</dbReference>
<comment type="catalytic activity">
    <reaction evidence="23">
        <text>ATP + H2O = ADP + phosphate + H(+)</text>
        <dbReference type="Rhea" id="RHEA:13065"/>
        <dbReference type="ChEBI" id="CHEBI:15377"/>
        <dbReference type="ChEBI" id="CHEBI:15378"/>
        <dbReference type="ChEBI" id="CHEBI:30616"/>
        <dbReference type="ChEBI" id="CHEBI:43474"/>
        <dbReference type="ChEBI" id="CHEBI:456216"/>
        <dbReference type="EC" id="3.6.4.12"/>
    </reaction>
</comment>
<dbReference type="Pfam" id="PF00271">
    <property type="entry name" value="Helicase_C"/>
    <property type="match status" value="1"/>
</dbReference>
<evidence type="ECO:0000256" key="17">
    <source>
        <dbReference type="ARBA" id="ARBA00023125"/>
    </source>
</evidence>
<keyword evidence="9" id="KW-0547">Nucleotide-binding</keyword>
<feature type="compositionally biased region" description="Polar residues" evidence="24">
    <location>
        <begin position="834"/>
        <end position="846"/>
    </location>
</feature>
<dbReference type="GO" id="GO:0005524">
    <property type="term" value="F:ATP binding"/>
    <property type="evidence" value="ECO:0007669"/>
    <property type="project" value="UniProtKB-KW"/>
</dbReference>
<dbReference type="FunFam" id="3.30.40.10:FF:000091">
    <property type="entry name" value="transcriptional regulator ATRX isoform X1"/>
    <property type="match status" value="1"/>
</dbReference>
<feature type="compositionally biased region" description="Basic and acidic residues" evidence="24">
    <location>
        <begin position="866"/>
        <end position="881"/>
    </location>
</feature>
<evidence type="ECO:0000256" key="6">
    <source>
        <dbReference type="ARBA" id="ARBA00022454"/>
    </source>
</evidence>
<feature type="region of interest" description="Disordered" evidence="24">
    <location>
        <begin position="1879"/>
        <end position="1967"/>
    </location>
</feature>
<feature type="compositionally biased region" description="Basic residues" evidence="24">
    <location>
        <begin position="1392"/>
        <end position="1401"/>
    </location>
</feature>
<dbReference type="InterPro" id="IPR041430">
    <property type="entry name" value="ADD_ATRX"/>
</dbReference>
<feature type="domain" description="Helicase C-terminal" evidence="26">
    <location>
        <begin position="1992"/>
        <end position="2167"/>
    </location>
</feature>
<dbReference type="FunFam" id="1.20.120.850:FF:000001">
    <property type="entry name" value="transcriptional regulator ATRX isoform X1"/>
    <property type="match status" value="1"/>
</dbReference>
<feature type="domain" description="Helicase ATP-binding" evidence="25">
    <location>
        <begin position="1547"/>
        <end position="1734"/>
    </location>
</feature>
<keyword evidence="17" id="KW-0238">DNA-binding</keyword>
<dbReference type="GO" id="GO:0005634">
    <property type="term" value="C:nucleus"/>
    <property type="evidence" value="ECO:0007669"/>
    <property type="project" value="UniProtKB-SubCell"/>
</dbReference>
<dbReference type="GO" id="GO:0003677">
    <property type="term" value="F:DNA binding"/>
    <property type="evidence" value="ECO:0007669"/>
    <property type="project" value="UniProtKB-KW"/>
</dbReference>
<dbReference type="PROSITE" id="PS51533">
    <property type="entry name" value="ADD"/>
    <property type="match status" value="1"/>
</dbReference>
<dbReference type="Gene3D" id="3.30.40.10">
    <property type="entry name" value="Zinc/RING finger domain, C3HC4 (zinc finger)"/>
    <property type="match status" value="1"/>
</dbReference>
<feature type="compositionally biased region" description="Basic and acidic residues" evidence="24">
    <location>
        <begin position="1402"/>
        <end position="1417"/>
    </location>
</feature>
<reference evidence="28" key="1">
    <citation type="submission" date="2025-08" db="UniProtKB">
        <authorList>
            <consortium name="Ensembl"/>
        </authorList>
    </citation>
    <scope>IDENTIFICATION</scope>
</reference>
<evidence type="ECO:0000256" key="20">
    <source>
        <dbReference type="ARBA" id="ARBA00031106"/>
    </source>
</evidence>
<keyword evidence="8" id="KW-0479">Metal-binding</keyword>
<dbReference type="Gene3D" id="3.40.50.10810">
    <property type="entry name" value="Tandem AAA-ATPase domain"/>
    <property type="match status" value="1"/>
</dbReference>
<dbReference type="SMART" id="SM00487">
    <property type="entry name" value="DEXDc"/>
    <property type="match status" value="1"/>
</dbReference>
<dbReference type="InterPro" id="IPR014001">
    <property type="entry name" value="Helicase_ATP-bd"/>
</dbReference>
<dbReference type="SMART" id="SM00490">
    <property type="entry name" value="HELICc"/>
    <property type="match status" value="1"/>
</dbReference>
<comment type="similarity">
    <text evidence="3">Belongs to the SNF2/RAD54 helicase family.</text>
</comment>
<keyword evidence="15" id="KW-0067">ATP-binding</keyword>